<evidence type="ECO:0000313" key="2">
    <source>
        <dbReference type="EMBL" id="KAK2112296.1"/>
    </source>
</evidence>
<evidence type="ECO:0000256" key="1">
    <source>
        <dbReference type="SAM" id="MobiDB-lite"/>
    </source>
</evidence>
<organism evidence="2 3">
    <name type="scientific">Saguinus oedipus</name>
    <name type="common">Cotton-top tamarin</name>
    <name type="synonym">Oedipomidas oedipus</name>
    <dbReference type="NCBI Taxonomy" id="9490"/>
    <lineage>
        <taxon>Eukaryota</taxon>
        <taxon>Metazoa</taxon>
        <taxon>Chordata</taxon>
        <taxon>Craniata</taxon>
        <taxon>Vertebrata</taxon>
        <taxon>Euteleostomi</taxon>
        <taxon>Mammalia</taxon>
        <taxon>Eutheria</taxon>
        <taxon>Euarchontoglires</taxon>
        <taxon>Primates</taxon>
        <taxon>Haplorrhini</taxon>
        <taxon>Platyrrhini</taxon>
        <taxon>Cebidae</taxon>
        <taxon>Callitrichinae</taxon>
        <taxon>Saguinus</taxon>
    </lineage>
</organism>
<proteinExistence type="predicted"/>
<name>A0ABQ9VT29_SAGOE</name>
<gene>
    <name evidence="2" type="ORF">P7K49_012043</name>
</gene>
<feature type="compositionally biased region" description="Basic and acidic residues" evidence="1">
    <location>
        <begin position="25"/>
        <end position="44"/>
    </location>
</feature>
<accession>A0ABQ9VT29</accession>
<feature type="region of interest" description="Disordered" evidence="1">
    <location>
        <begin position="109"/>
        <end position="155"/>
    </location>
</feature>
<reference evidence="2 3" key="1">
    <citation type="submission" date="2023-05" db="EMBL/GenBank/DDBJ databases">
        <title>B98-5 Cell Line De Novo Hybrid Assembly: An Optical Mapping Approach.</title>
        <authorList>
            <person name="Kananen K."/>
            <person name="Auerbach J.A."/>
            <person name="Kautto E."/>
            <person name="Blachly J.S."/>
        </authorList>
    </citation>
    <scope>NUCLEOTIDE SEQUENCE [LARGE SCALE GENOMIC DNA]</scope>
    <source>
        <strain evidence="2">B95-8</strain>
        <tissue evidence="2">Cell line</tissue>
    </source>
</reference>
<sequence>MGQVEQHHGPWGITESGVTNQKAGGRWERKPKNKPARAEEENGRRPGGRRRSSSEQRLPGVSVLTLWTPACRCHCEQSTGRLPSCTLLPATGGTSARTQKCPFRKAQDKGGAQAAGRGGCSPGHQWRPQLPSPTLPLPDVDGASPMPGKGQGPGAFPCHWERARGSGGWPRLWQG</sequence>
<protein>
    <submittedName>
        <fullName evidence="2">Uncharacterized protein</fullName>
    </submittedName>
</protein>
<comment type="caution">
    <text evidence="2">The sequence shown here is derived from an EMBL/GenBank/DDBJ whole genome shotgun (WGS) entry which is preliminary data.</text>
</comment>
<feature type="region of interest" description="Disordered" evidence="1">
    <location>
        <begin position="1"/>
        <end position="58"/>
    </location>
</feature>
<dbReference type="Proteomes" id="UP001266305">
    <property type="component" value="Unassembled WGS sequence"/>
</dbReference>
<keyword evidence="3" id="KW-1185">Reference proteome</keyword>
<evidence type="ECO:0000313" key="3">
    <source>
        <dbReference type="Proteomes" id="UP001266305"/>
    </source>
</evidence>
<dbReference type="EMBL" id="JASSZA010000005">
    <property type="protein sequence ID" value="KAK2112296.1"/>
    <property type="molecule type" value="Genomic_DNA"/>
</dbReference>